<dbReference type="AlphaFoldDB" id="A0A644VKE7"/>
<organism evidence="1">
    <name type="scientific">bioreactor metagenome</name>
    <dbReference type="NCBI Taxonomy" id="1076179"/>
    <lineage>
        <taxon>unclassified sequences</taxon>
        <taxon>metagenomes</taxon>
        <taxon>ecological metagenomes</taxon>
    </lineage>
</organism>
<reference evidence="1" key="1">
    <citation type="submission" date="2019-08" db="EMBL/GenBank/DDBJ databases">
        <authorList>
            <person name="Kucharzyk K."/>
            <person name="Murdoch R.W."/>
            <person name="Higgins S."/>
            <person name="Loffler F."/>
        </authorList>
    </citation>
    <scope>NUCLEOTIDE SEQUENCE</scope>
</reference>
<gene>
    <name evidence="1" type="ORF">SDC9_37793</name>
</gene>
<name>A0A644VKE7_9ZZZZ</name>
<protein>
    <submittedName>
        <fullName evidence="1">Uncharacterized protein</fullName>
    </submittedName>
</protein>
<accession>A0A644VKE7</accession>
<sequence length="47" mass="5801">MKFFNEVFYLLPVKFYNFITFAFDEEKDIDRFLFKANSQGERKKIKP</sequence>
<evidence type="ECO:0000313" key="1">
    <source>
        <dbReference type="EMBL" id="MPL91717.1"/>
    </source>
</evidence>
<comment type="caution">
    <text evidence="1">The sequence shown here is derived from an EMBL/GenBank/DDBJ whole genome shotgun (WGS) entry which is preliminary data.</text>
</comment>
<dbReference type="EMBL" id="VSSQ01000337">
    <property type="protein sequence ID" value="MPL91717.1"/>
    <property type="molecule type" value="Genomic_DNA"/>
</dbReference>
<proteinExistence type="predicted"/>